<feature type="transmembrane region" description="Helical" evidence="1">
    <location>
        <begin position="25"/>
        <end position="42"/>
    </location>
</feature>
<comment type="caution">
    <text evidence="2">The sequence shown here is derived from an EMBL/GenBank/DDBJ whole genome shotgun (WGS) entry which is preliminary data.</text>
</comment>
<dbReference type="EMBL" id="AYSO01000019">
    <property type="protein sequence ID" value="KIE45661.1"/>
    <property type="molecule type" value="Genomic_DNA"/>
</dbReference>
<sequence>MLPLNAIFWGFILLFNIPVKSLDKVNFITSLIGYVLIVYGCSKLKDKNKNFKNALISYSSILGLSIITLFVSSKVSIPEMIESKEEIIHMLKSAGLYMLIEIMLSVIVLFGVYSICIGISKMYEEKDKNFWALKIKKVWKNFRNSIIVSLILSSIILIWSLVMALSSTSGFNFTLYRVYMFIIILILIALIVVLINHIRIIIEIRYAHGILEKDMEVVDQYGKKY</sequence>
<evidence type="ECO:0000256" key="1">
    <source>
        <dbReference type="SAM" id="Phobius"/>
    </source>
</evidence>
<accession>A0A0C1R599</accession>
<proteinExistence type="predicted"/>
<keyword evidence="1" id="KW-0472">Membrane</keyword>
<feature type="transmembrane region" description="Helical" evidence="1">
    <location>
        <begin position="174"/>
        <end position="195"/>
    </location>
</feature>
<protein>
    <submittedName>
        <fullName evidence="2">Putative membrane protein</fullName>
    </submittedName>
</protein>
<gene>
    <name evidence="2" type="ORF">U732_2827</name>
</gene>
<reference evidence="2 3" key="1">
    <citation type="journal article" date="2015" name="Infect. Genet. Evol.">
        <title>Genomic sequences of six botulinum neurotoxin-producing strains representing three clostridial species illustrate the mobility and diversity of botulinum neurotoxin genes.</title>
        <authorList>
            <person name="Smith T.J."/>
            <person name="Hill K.K."/>
            <person name="Xie G."/>
            <person name="Foley B.T."/>
            <person name="Williamson C.H."/>
            <person name="Foster J.T."/>
            <person name="Johnson S.L."/>
            <person name="Chertkov O."/>
            <person name="Teshima H."/>
            <person name="Gibbons H.S."/>
            <person name="Johnsky L.A."/>
            <person name="Karavis M.A."/>
            <person name="Smith L.A."/>
        </authorList>
    </citation>
    <scope>NUCLEOTIDE SEQUENCE [LARGE SCALE GENOMIC DNA]</scope>
    <source>
        <strain evidence="2 3">CDC 2741</strain>
    </source>
</reference>
<keyword evidence="1" id="KW-0812">Transmembrane</keyword>
<feature type="transmembrane region" description="Helical" evidence="1">
    <location>
        <begin position="97"/>
        <end position="120"/>
    </location>
</feature>
<feature type="transmembrane region" description="Helical" evidence="1">
    <location>
        <begin position="54"/>
        <end position="77"/>
    </location>
</feature>
<keyword evidence="3" id="KW-1185">Reference proteome</keyword>
<dbReference type="AlphaFoldDB" id="A0A0C1R599"/>
<dbReference type="Proteomes" id="UP000031366">
    <property type="component" value="Unassembled WGS sequence"/>
</dbReference>
<feature type="transmembrane region" description="Helical" evidence="1">
    <location>
        <begin position="141"/>
        <end position="162"/>
    </location>
</feature>
<organism evidence="2 3">
    <name type="scientific">Clostridium argentinense CDC 2741</name>
    <dbReference type="NCBI Taxonomy" id="1418104"/>
    <lineage>
        <taxon>Bacteria</taxon>
        <taxon>Bacillati</taxon>
        <taxon>Bacillota</taxon>
        <taxon>Clostridia</taxon>
        <taxon>Eubacteriales</taxon>
        <taxon>Clostridiaceae</taxon>
        <taxon>Clostridium</taxon>
    </lineage>
</organism>
<name>A0A0C1R599_9CLOT</name>
<dbReference type="RefSeq" id="WP_039635465.1">
    <property type="nucleotide sequence ID" value="NZ_AYSO01000019.1"/>
</dbReference>
<keyword evidence="1" id="KW-1133">Transmembrane helix</keyword>
<evidence type="ECO:0000313" key="3">
    <source>
        <dbReference type="Proteomes" id="UP000031366"/>
    </source>
</evidence>
<evidence type="ECO:0000313" key="2">
    <source>
        <dbReference type="EMBL" id="KIE45661.1"/>
    </source>
</evidence>